<dbReference type="EMBL" id="CP045890">
    <property type="protein sequence ID" value="QQP56052.1"/>
    <property type="molecule type" value="Genomic_DNA"/>
</dbReference>
<gene>
    <name evidence="2" type="ORF">FKW44_000596</name>
</gene>
<feature type="region of interest" description="Disordered" evidence="1">
    <location>
        <begin position="1"/>
        <end position="34"/>
    </location>
</feature>
<evidence type="ECO:0000313" key="3">
    <source>
        <dbReference type="Proteomes" id="UP000595437"/>
    </source>
</evidence>
<sequence length="56" mass="6242">GLIPQNASKKSLSKDTPVWCRSFQPKGPSGFREKYTVLSAMPYGPSRSERSPNRDT</sequence>
<organism evidence="2 3">
    <name type="scientific">Caligus rogercresseyi</name>
    <name type="common">Sea louse</name>
    <dbReference type="NCBI Taxonomy" id="217165"/>
    <lineage>
        <taxon>Eukaryota</taxon>
        <taxon>Metazoa</taxon>
        <taxon>Ecdysozoa</taxon>
        <taxon>Arthropoda</taxon>
        <taxon>Crustacea</taxon>
        <taxon>Multicrustacea</taxon>
        <taxon>Hexanauplia</taxon>
        <taxon>Copepoda</taxon>
        <taxon>Siphonostomatoida</taxon>
        <taxon>Caligidae</taxon>
        <taxon>Caligus</taxon>
    </lineage>
</organism>
<proteinExistence type="predicted"/>
<evidence type="ECO:0000256" key="1">
    <source>
        <dbReference type="SAM" id="MobiDB-lite"/>
    </source>
</evidence>
<feature type="compositionally biased region" description="Polar residues" evidence="1">
    <location>
        <begin position="1"/>
        <end position="10"/>
    </location>
</feature>
<dbReference type="AlphaFoldDB" id="A0A7T8KHI2"/>
<evidence type="ECO:0000313" key="2">
    <source>
        <dbReference type="EMBL" id="QQP56052.1"/>
    </source>
</evidence>
<dbReference type="Proteomes" id="UP000595437">
    <property type="component" value="Chromosome 1"/>
</dbReference>
<accession>A0A7T8KHI2</accession>
<protein>
    <submittedName>
        <fullName evidence="2">Uncharacterized protein</fullName>
    </submittedName>
</protein>
<name>A0A7T8KHI2_CALRO</name>
<reference evidence="3" key="1">
    <citation type="submission" date="2021-01" db="EMBL/GenBank/DDBJ databases">
        <title>Caligus Genome Assembly.</title>
        <authorList>
            <person name="Gallardo-Escarate C."/>
        </authorList>
    </citation>
    <scope>NUCLEOTIDE SEQUENCE [LARGE SCALE GENOMIC DNA]</scope>
</reference>
<keyword evidence="3" id="KW-1185">Reference proteome</keyword>
<feature type="non-terminal residue" evidence="2">
    <location>
        <position position="1"/>
    </location>
</feature>